<feature type="compositionally biased region" description="Polar residues" evidence="1">
    <location>
        <begin position="27"/>
        <end position="36"/>
    </location>
</feature>
<organism evidence="2">
    <name type="scientific">marine metagenome</name>
    <dbReference type="NCBI Taxonomy" id="408172"/>
    <lineage>
        <taxon>unclassified sequences</taxon>
        <taxon>metagenomes</taxon>
        <taxon>ecological metagenomes</taxon>
    </lineage>
</organism>
<protein>
    <submittedName>
        <fullName evidence="2">Uncharacterized protein</fullName>
    </submittedName>
</protein>
<name>A0A382QW20_9ZZZZ</name>
<evidence type="ECO:0000256" key="1">
    <source>
        <dbReference type="SAM" id="MobiDB-lite"/>
    </source>
</evidence>
<feature type="region of interest" description="Disordered" evidence="1">
    <location>
        <begin position="1"/>
        <end position="79"/>
    </location>
</feature>
<proteinExistence type="predicted"/>
<feature type="compositionally biased region" description="Polar residues" evidence="1">
    <location>
        <begin position="44"/>
        <end position="66"/>
    </location>
</feature>
<accession>A0A382QW20</accession>
<sequence>MACNNRTQHGVRQMADTSSGSDHKVNTAHTPSSSKKTPYAPQSGPRTASSESPTTNTNADATLFDQTQRESHPTNPQTC</sequence>
<evidence type="ECO:0000313" key="2">
    <source>
        <dbReference type="EMBL" id="SVC89120.1"/>
    </source>
</evidence>
<dbReference type="EMBL" id="UINC01116998">
    <property type="protein sequence ID" value="SVC89120.1"/>
    <property type="molecule type" value="Genomic_DNA"/>
</dbReference>
<feature type="compositionally biased region" description="Polar residues" evidence="1">
    <location>
        <begin position="1"/>
        <end position="20"/>
    </location>
</feature>
<dbReference type="AlphaFoldDB" id="A0A382QW20"/>
<gene>
    <name evidence="2" type="ORF">METZ01_LOCUS341974</name>
</gene>
<reference evidence="2" key="1">
    <citation type="submission" date="2018-05" db="EMBL/GenBank/DDBJ databases">
        <authorList>
            <person name="Lanie J.A."/>
            <person name="Ng W.-L."/>
            <person name="Kazmierczak K.M."/>
            <person name="Andrzejewski T.M."/>
            <person name="Davidsen T.M."/>
            <person name="Wayne K.J."/>
            <person name="Tettelin H."/>
            <person name="Glass J.I."/>
            <person name="Rusch D."/>
            <person name="Podicherti R."/>
            <person name="Tsui H.-C.T."/>
            <person name="Winkler M.E."/>
        </authorList>
    </citation>
    <scope>NUCLEOTIDE SEQUENCE</scope>
</reference>